<evidence type="ECO:0000313" key="1">
    <source>
        <dbReference type="EMBL" id="MBL0735840.1"/>
    </source>
</evidence>
<sequence>MPKNLLILLLFLSPFYMNSQNIIWKTDINDAVTASAEKRKPLLIFFTSQGVNPQLQNEIFSTRDFEEWSRKNVILVKLDLSDPSISDATREQNLRLKNAFGIEEIPQVCFSEVTSRKGKTNFNKLGLIGYKASGVKSWISESSLILNPE</sequence>
<comment type="caution">
    <text evidence="1">The sequence shown here is derived from an EMBL/GenBank/DDBJ whole genome shotgun (WGS) entry which is preliminary data.</text>
</comment>
<dbReference type="Proteomes" id="UP000603728">
    <property type="component" value="Unassembled WGS sequence"/>
</dbReference>
<accession>A0ABS1K8R3</accession>
<evidence type="ECO:0000313" key="2">
    <source>
        <dbReference type="Proteomes" id="UP000603728"/>
    </source>
</evidence>
<dbReference type="Gene3D" id="3.40.30.10">
    <property type="entry name" value="Glutaredoxin"/>
    <property type="match status" value="1"/>
</dbReference>
<name>A0ABS1K8R3_9FLAO</name>
<dbReference type="RefSeq" id="WP_201998885.1">
    <property type="nucleotide sequence ID" value="NZ_JAERSF010000001.1"/>
</dbReference>
<dbReference type="InterPro" id="IPR036249">
    <property type="entry name" value="Thioredoxin-like_sf"/>
</dbReference>
<keyword evidence="2" id="KW-1185">Reference proteome</keyword>
<proteinExistence type="predicted"/>
<dbReference type="SUPFAM" id="SSF52833">
    <property type="entry name" value="Thioredoxin-like"/>
    <property type="match status" value="1"/>
</dbReference>
<protein>
    <submittedName>
        <fullName evidence="1">Thioredoxin family protein</fullName>
    </submittedName>
</protein>
<organism evidence="1 2">
    <name type="scientific">Flavobacterium tagetis</name>
    <dbReference type="NCBI Taxonomy" id="2801336"/>
    <lineage>
        <taxon>Bacteria</taxon>
        <taxon>Pseudomonadati</taxon>
        <taxon>Bacteroidota</taxon>
        <taxon>Flavobacteriia</taxon>
        <taxon>Flavobacteriales</taxon>
        <taxon>Flavobacteriaceae</taxon>
        <taxon>Flavobacterium</taxon>
    </lineage>
</organism>
<dbReference type="EMBL" id="JAERSF010000001">
    <property type="protein sequence ID" value="MBL0735840.1"/>
    <property type="molecule type" value="Genomic_DNA"/>
</dbReference>
<reference evidence="1 2" key="1">
    <citation type="submission" date="2021-01" db="EMBL/GenBank/DDBJ databases">
        <title>Genome seq and assembly of Flavobacterium sp. GN10.</title>
        <authorList>
            <person name="Chhetri G."/>
        </authorList>
    </citation>
    <scope>NUCLEOTIDE SEQUENCE [LARGE SCALE GENOMIC DNA]</scope>
    <source>
        <strain evidence="1 2">GN10</strain>
    </source>
</reference>
<gene>
    <name evidence="1" type="ORF">JI750_03005</name>
</gene>